<proteinExistence type="predicted"/>
<sequence length="393" mass="43178">MTGFFKGLKSSLTGQTAGETVGSGIISGGLNALFGGISASRNWKYRKKEMDLQQQYTVENMQRSFDYATEAWNRENEYNDPLAASTRWRRAGIAPASVYGSGSSGAGVAGSINTPSAGSPSSGGNFDNSVARFASTLEMRRLENETKVANSVAAKNAADADAARAAAARDQADADTKNLFRDDLLEGIRLGNLGKGFENRIAEQNAKLKEATTSVEIEKAAASLRNIVEDTNLKREQVNEILSRIRLNEEYVKTEGYKRMDLRESANLKNSQAYKTDIEAHTEEMIQDYKVAMAREGVDKIKADTAEAKARAKKVDAEIERIGKENNLTDEQILASKQARARAWAEYGVNTARAISQEVRQWIYFWKKEQPSTNIYGADGRVIGEGGILQKPY</sequence>
<evidence type="ECO:0000313" key="1">
    <source>
        <dbReference type="EMBL" id="DAE25634.1"/>
    </source>
</evidence>
<reference evidence="1" key="1">
    <citation type="journal article" date="2021" name="Proc. Natl. Acad. Sci. U.S.A.">
        <title>A Catalog of Tens of Thousands of Viruses from Human Metagenomes Reveals Hidden Associations with Chronic Diseases.</title>
        <authorList>
            <person name="Tisza M.J."/>
            <person name="Buck C.B."/>
        </authorList>
    </citation>
    <scope>NUCLEOTIDE SEQUENCE</scope>
    <source>
        <strain evidence="1">Cts131</strain>
    </source>
</reference>
<name>A0A8S5R3B0_9VIRU</name>
<organism evidence="1">
    <name type="scientific">Microviridae sp. cts131</name>
    <dbReference type="NCBI Taxonomy" id="2825008"/>
    <lineage>
        <taxon>Viruses</taxon>
        <taxon>Monodnaviria</taxon>
        <taxon>Sangervirae</taxon>
        <taxon>Phixviricota</taxon>
        <taxon>Malgrandaviricetes</taxon>
        <taxon>Petitvirales</taxon>
        <taxon>Microviridae</taxon>
    </lineage>
</organism>
<accession>A0A8S5R3B0</accession>
<dbReference type="EMBL" id="BK057818">
    <property type="protein sequence ID" value="DAE25634.1"/>
    <property type="molecule type" value="Genomic_DNA"/>
</dbReference>
<protein>
    <submittedName>
        <fullName evidence="1">DNA pilot protein VP2</fullName>
    </submittedName>
</protein>